<dbReference type="Pfam" id="PF19516">
    <property type="entry name" value="DUF6049"/>
    <property type="match status" value="2"/>
</dbReference>
<keyword evidence="2" id="KW-0472">Membrane</keyword>
<name>A0ABR6U526_9ACTN</name>
<proteinExistence type="predicted"/>
<keyword evidence="2" id="KW-0812">Transmembrane</keyword>
<evidence type="ECO:0000256" key="2">
    <source>
        <dbReference type="SAM" id="Phobius"/>
    </source>
</evidence>
<feature type="chain" id="PRO_5045518030" description="Secreted protein" evidence="3">
    <location>
        <begin position="37"/>
        <end position="754"/>
    </location>
</feature>
<keyword evidence="2" id="KW-1133">Transmembrane helix</keyword>
<dbReference type="RefSeq" id="WP_186344800.1">
    <property type="nucleotide sequence ID" value="NZ_BMMR01000002.1"/>
</dbReference>
<evidence type="ECO:0000256" key="3">
    <source>
        <dbReference type="SAM" id="SignalP"/>
    </source>
</evidence>
<dbReference type="PROSITE" id="PS51318">
    <property type="entry name" value="TAT"/>
    <property type="match status" value="1"/>
</dbReference>
<dbReference type="InterPro" id="IPR006311">
    <property type="entry name" value="TAT_signal"/>
</dbReference>
<gene>
    <name evidence="4" type="ORF">H7344_04435</name>
</gene>
<feature type="signal peptide" evidence="3">
    <location>
        <begin position="1"/>
        <end position="36"/>
    </location>
</feature>
<protein>
    <recommendedName>
        <fullName evidence="6">Secreted protein</fullName>
    </recommendedName>
</protein>
<comment type="caution">
    <text evidence="4">The sequence shown here is derived from an EMBL/GenBank/DDBJ whole genome shotgun (WGS) entry which is preliminary data.</text>
</comment>
<keyword evidence="5" id="KW-1185">Reference proteome</keyword>
<dbReference type="InterPro" id="IPR046112">
    <property type="entry name" value="DUF6049"/>
</dbReference>
<feature type="transmembrane region" description="Helical" evidence="2">
    <location>
        <begin position="720"/>
        <end position="741"/>
    </location>
</feature>
<dbReference type="Proteomes" id="UP000604001">
    <property type="component" value="Unassembled WGS sequence"/>
</dbReference>
<evidence type="ECO:0000256" key="1">
    <source>
        <dbReference type="SAM" id="MobiDB-lite"/>
    </source>
</evidence>
<keyword evidence="3" id="KW-0732">Signal</keyword>
<reference evidence="4 5" key="1">
    <citation type="submission" date="2020-08" db="EMBL/GenBank/DDBJ databases">
        <title>novel species in genus Nocardioides.</title>
        <authorList>
            <person name="Zhang G."/>
        </authorList>
    </citation>
    <scope>NUCLEOTIDE SEQUENCE [LARGE SCALE GENOMIC DNA]</scope>
    <source>
        <strain evidence="4 5">SC8A-24</strain>
    </source>
</reference>
<accession>A0ABR6U526</accession>
<organism evidence="4 5">
    <name type="scientific">Nocardioides deserti</name>
    <dbReference type="NCBI Taxonomy" id="1588644"/>
    <lineage>
        <taxon>Bacteria</taxon>
        <taxon>Bacillati</taxon>
        <taxon>Actinomycetota</taxon>
        <taxon>Actinomycetes</taxon>
        <taxon>Propionibacteriales</taxon>
        <taxon>Nocardioidaceae</taxon>
        <taxon>Nocardioides</taxon>
    </lineage>
</organism>
<sequence length="754" mass="77339">MLRPRSLRPALAAAALALAAAAAVPGGLATAPPAPAASAAAAALAADDDAPLAVTITSLTPGAIPRRGPVRISGEVTNTSTETWSAIRLYPFVGSTPMTTAAQLAEAAEVPADIEVGGRVVEVSDEVDALEPGESAPFQLSLPRNRIAVSAAGVYWFGVHALGESPAGRIDGADGRARTFLPLVPPSTRGEVPAAVVIPLRRSLAREDDGSLADVEGWARTLSPDGSLRSLVDLGASAGDQPVTWLVDPALVDAVRDLADGNPPRSLAPTVDGRPIAPSGEPDVGFSPGAGGSAGPEGQDDQDDGDQDDGDQDDEDGQGGRTSGDEHEPSPEEAEAAEVASAWLGRLSSAMAGDEVLALPYGDLDVAGAAAADADLLVRARARSVEATDPWEVGTSPGLGSPTGYLDPAALPATDPDDTLLVTDRMFPEDPPGVATVAGRRLVVTSSGAASGGPGPDDPLAAVALRQRMLAEAAVRLLQPGRTPLVVQLPSGWTPASTTGFLDGLAEDWIDLGTVAEAADRQGTVVAANELVLPERQEARRVDAETFETAAALISAGDVLQHVLRDNTGVAAEVADEALGAVSYSSRGRLTATRLSLRASQRWIEERLGSVTIEAPPGVALSSANGRFGATVVNGLDEPVEVSIQAVTEDPGAISIEGPETIEVGAGQRVSVLLDATTREPGVHRVRLVLTDHTEDPEDSHTPLGSAQELSIRSIQASGIIWVAMGAGAVLLFGTIALRLVRSVRRARREEETG</sequence>
<dbReference type="EMBL" id="JACMYC010000002">
    <property type="protein sequence ID" value="MBC2959536.1"/>
    <property type="molecule type" value="Genomic_DNA"/>
</dbReference>
<feature type="compositionally biased region" description="Acidic residues" evidence="1">
    <location>
        <begin position="298"/>
        <end position="317"/>
    </location>
</feature>
<evidence type="ECO:0008006" key="6">
    <source>
        <dbReference type="Google" id="ProtNLM"/>
    </source>
</evidence>
<feature type="region of interest" description="Disordered" evidence="1">
    <location>
        <begin position="260"/>
        <end position="338"/>
    </location>
</feature>
<evidence type="ECO:0000313" key="4">
    <source>
        <dbReference type="EMBL" id="MBC2959536.1"/>
    </source>
</evidence>
<evidence type="ECO:0000313" key="5">
    <source>
        <dbReference type="Proteomes" id="UP000604001"/>
    </source>
</evidence>